<evidence type="ECO:0000256" key="1">
    <source>
        <dbReference type="ARBA" id="ARBA00008171"/>
    </source>
</evidence>
<dbReference type="SUPFAM" id="SSF52540">
    <property type="entry name" value="P-loop containing nucleoside triphosphate hydrolases"/>
    <property type="match status" value="1"/>
</dbReference>
<dbReference type="InterPro" id="IPR006073">
    <property type="entry name" value="GTP-bd"/>
</dbReference>
<dbReference type="PROSITE" id="PS50004">
    <property type="entry name" value="C2"/>
    <property type="match status" value="1"/>
</dbReference>
<evidence type="ECO:0000313" key="8">
    <source>
        <dbReference type="EMBL" id="KAF0733051.1"/>
    </source>
</evidence>
<dbReference type="SMART" id="SM00239">
    <property type="entry name" value="C2"/>
    <property type="match status" value="1"/>
</dbReference>
<dbReference type="VEuPathDB" id="FungiDB:AeMF1_001106"/>
<gene>
    <name evidence="8" type="ORF">Ae201684_009875</name>
</gene>
<evidence type="ECO:0000259" key="6">
    <source>
        <dbReference type="PROSITE" id="PS50004"/>
    </source>
</evidence>
<dbReference type="AlphaFoldDB" id="A0A6G0WZW3"/>
<comment type="caution">
    <text evidence="8">The sequence shown here is derived from an EMBL/GenBank/DDBJ whole genome shotgun (WGS) entry which is preliminary data.</text>
</comment>
<dbReference type="InterPro" id="IPR035892">
    <property type="entry name" value="C2_domain_sf"/>
</dbReference>
<dbReference type="InterPro" id="IPR000719">
    <property type="entry name" value="Prot_kinase_dom"/>
</dbReference>
<proteinExistence type="inferred from homology"/>
<dbReference type="GO" id="GO:0005524">
    <property type="term" value="F:ATP binding"/>
    <property type="evidence" value="ECO:0007669"/>
    <property type="project" value="UniProtKB-KW"/>
</dbReference>
<dbReference type="SUPFAM" id="SSF56112">
    <property type="entry name" value="Protein kinase-like (PK-like)"/>
    <property type="match status" value="1"/>
</dbReference>
<dbReference type="EMBL" id="VJMJ01000126">
    <property type="protein sequence ID" value="KAF0733051.1"/>
    <property type="molecule type" value="Genomic_DNA"/>
</dbReference>
<comment type="similarity">
    <text evidence="1">Belongs to the protein kinase superfamily. TKL Ser/Thr protein kinase family. ROCO subfamily.</text>
</comment>
<keyword evidence="5" id="KW-0067">ATP-binding</keyword>
<evidence type="ECO:0000256" key="2">
    <source>
        <dbReference type="ARBA" id="ARBA00022679"/>
    </source>
</evidence>
<keyword evidence="4" id="KW-0418">Kinase</keyword>
<dbReference type="Gene3D" id="2.60.40.150">
    <property type="entry name" value="C2 domain"/>
    <property type="match status" value="1"/>
</dbReference>
<feature type="domain" description="C2" evidence="6">
    <location>
        <begin position="510"/>
        <end position="634"/>
    </location>
</feature>
<accession>A0A6G0WZW3</accession>
<name>A0A6G0WZW3_9STRA</name>
<dbReference type="PANTHER" id="PTHR44329:SF288">
    <property type="entry name" value="MITOGEN-ACTIVATED PROTEIN KINASE KINASE KINASE 20"/>
    <property type="match status" value="1"/>
</dbReference>
<evidence type="ECO:0000256" key="3">
    <source>
        <dbReference type="ARBA" id="ARBA00022741"/>
    </source>
</evidence>
<dbReference type="Pfam" id="PF07714">
    <property type="entry name" value="PK_Tyr_Ser-Thr"/>
    <property type="match status" value="1"/>
</dbReference>
<evidence type="ECO:0000259" key="7">
    <source>
        <dbReference type="PROSITE" id="PS50011"/>
    </source>
</evidence>
<evidence type="ECO:0008006" key="10">
    <source>
        <dbReference type="Google" id="ProtNLM"/>
    </source>
</evidence>
<dbReference type="CDD" id="cd00882">
    <property type="entry name" value="Ras_like_GTPase"/>
    <property type="match status" value="1"/>
</dbReference>
<keyword evidence="2" id="KW-0808">Transferase</keyword>
<evidence type="ECO:0000256" key="4">
    <source>
        <dbReference type="ARBA" id="ARBA00022777"/>
    </source>
</evidence>
<dbReference type="Gene3D" id="3.30.200.20">
    <property type="entry name" value="Phosphorylase Kinase, domain 1"/>
    <property type="match status" value="1"/>
</dbReference>
<dbReference type="GO" id="GO:0005525">
    <property type="term" value="F:GTP binding"/>
    <property type="evidence" value="ECO:0007669"/>
    <property type="project" value="InterPro"/>
</dbReference>
<dbReference type="CDD" id="cd21037">
    <property type="entry name" value="MLKL_NTD"/>
    <property type="match status" value="1"/>
</dbReference>
<dbReference type="Proteomes" id="UP000481153">
    <property type="component" value="Unassembled WGS sequence"/>
</dbReference>
<dbReference type="InterPro" id="IPR027417">
    <property type="entry name" value="P-loop_NTPase"/>
</dbReference>
<dbReference type="PROSITE" id="PS50011">
    <property type="entry name" value="PROTEIN_KINASE_DOM"/>
    <property type="match status" value="1"/>
</dbReference>
<dbReference type="Pfam" id="PF00168">
    <property type="entry name" value="C2"/>
    <property type="match status" value="1"/>
</dbReference>
<evidence type="ECO:0000256" key="5">
    <source>
        <dbReference type="ARBA" id="ARBA00022840"/>
    </source>
</evidence>
<evidence type="ECO:0000313" key="9">
    <source>
        <dbReference type="Proteomes" id="UP000481153"/>
    </source>
</evidence>
<dbReference type="InterPro" id="IPR059179">
    <property type="entry name" value="MLKL-like_MCAfunc"/>
</dbReference>
<protein>
    <recommendedName>
        <fullName evidence="10">Protein kinase domain-containing protein</fullName>
    </recommendedName>
</protein>
<dbReference type="Pfam" id="PF01926">
    <property type="entry name" value="MMR_HSR1"/>
    <property type="match status" value="1"/>
</dbReference>
<reference evidence="8 9" key="1">
    <citation type="submission" date="2019-07" db="EMBL/GenBank/DDBJ databases">
        <title>Genomics analysis of Aphanomyces spp. identifies a new class of oomycete effector associated with host adaptation.</title>
        <authorList>
            <person name="Gaulin E."/>
        </authorList>
    </citation>
    <scope>NUCLEOTIDE SEQUENCE [LARGE SCALE GENOMIC DNA]</scope>
    <source>
        <strain evidence="8 9">ATCC 201684</strain>
    </source>
</reference>
<keyword evidence="9" id="KW-1185">Reference proteome</keyword>
<dbReference type="InterPro" id="IPR011009">
    <property type="entry name" value="Kinase-like_dom_sf"/>
</dbReference>
<organism evidence="8 9">
    <name type="scientific">Aphanomyces euteiches</name>
    <dbReference type="NCBI Taxonomy" id="100861"/>
    <lineage>
        <taxon>Eukaryota</taxon>
        <taxon>Sar</taxon>
        <taxon>Stramenopiles</taxon>
        <taxon>Oomycota</taxon>
        <taxon>Saprolegniomycetes</taxon>
        <taxon>Saprolegniales</taxon>
        <taxon>Verrucalvaceae</taxon>
        <taxon>Aphanomyces</taxon>
    </lineage>
</organism>
<feature type="domain" description="Protein kinase" evidence="7">
    <location>
        <begin position="264"/>
        <end position="518"/>
    </location>
</feature>
<dbReference type="Gene3D" id="1.10.510.10">
    <property type="entry name" value="Transferase(Phosphotransferase) domain 1"/>
    <property type="match status" value="1"/>
</dbReference>
<sequence length="900" mass="101721">MGGSDDSTSNFIGSVVDKIRPILDRQDLHAGIRDVLEKALSILQLVNEFETNKMDILFIGLLVAQIAECVADSESSEWTDQHFVLLKTALENLLSYLEVIEEESSRWKEDKTDEKIQIARADEFSIDLSKHKEELENAALVLQLKLQARQDVKLNETNDAVLNLVENVKGVGGIMEHIEQNIESNISKLDAILECAAQVQRSFDVYQRDVSMHNRPSDANIFHSFQMLQDEVDREANKNRQSSRPVNSKEHIKKWMISSKALEFNTEESIGGNDMATVYKGFYMGKNVAVKQFHGILNTDSADLERDVDREIKQWAKVGKLPFVSNLIGVCTKTSRLLIVSEWSPKTISAFLDTRPTRLLQMIYELISGLVSIHDRGIIHGNLKSANVLVTQQNRVAITDFGLSKSVVTTMSRITSRNEPVHMINWSSPEILFAARRAGPPADMWSFGMTVYELLAKDIPFKDYKKFDIERAVRTDHERPPRPADLNPALDPLWHEIEKCWRQNPTERPTASEFQKFIEDNYSVTFEPGRPGNVAIHVHSARSLRNTQAVRRQDPFVEIHVGDRLFKTRPHENGHIAPSWDESFNLECNPAIENPSVSIRVVTKNLMGVGQNEIAHTTLALRDLLTARSVNKQPDHPEHKLGFQLHPNGRIVIDANIITHEDAQSETKPKRYYMRRICANVDDEDCADDPDDGLKSTTVVVGPFGTGKTTLINSILGENMYATSMWGGCTQDVRRIRGAAGFLTLFDTPSYPFSGDQSRLLRMFKKCRVVVIVFDRTVDEVIELVTKARAEKCVLIFVRSKRDLLPHLASPNGPDVSSILESDREDIKRCFGLKDIRNFYIDAKAVLRARLSAANPVNLDLLEDWISLLKAIRIADDKTNEVNYFTNLMESIPSVEEPAA</sequence>
<dbReference type="CDD" id="cd00030">
    <property type="entry name" value="C2"/>
    <property type="match status" value="1"/>
</dbReference>
<dbReference type="Gene3D" id="3.40.50.300">
    <property type="entry name" value="P-loop containing nucleotide triphosphate hydrolases"/>
    <property type="match status" value="1"/>
</dbReference>
<keyword evidence="3" id="KW-0547">Nucleotide-binding</keyword>
<dbReference type="InterPro" id="IPR001245">
    <property type="entry name" value="Ser-Thr/Tyr_kinase_cat_dom"/>
</dbReference>
<dbReference type="InterPro" id="IPR051681">
    <property type="entry name" value="Ser/Thr_Kinases-Pseudokinases"/>
</dbReference>
<dbReference type="SUPFAM" id="SSF49562">
    <property type="entry name" value="C2 domain (Calcium/lipid-binding domain, CaLB)"/>
    <property type="match status" value="1"/>
</dbReference>
<dbReference type="InterPro" id="IPR000008">
    <property type="entry name" value="C2_dom"/>
</dbReference>
<dbReference type="GO" id="GO:0004674">
    <property type="term" value="F:protein serine/threonine kinase activity"/>
    <property type="evidence" value="ECO:0007669"/>
    <property type="project" value="TreeGrafter"/>
</dbReference>
<dbReference type="PANTHER" id="PTHR44329">
    <property type="entry name" value="SERINE/THREONINE-PROTEIN KINASE TNNI3K-RELATED"/>
    <property type="match status" value="1"/>
</dbReference>